<sequence length="79" mass="8682">MWTIDLLNVDLLFISGLVKACPRPPTQADFGDPSPRHRENREIQAGSCLGHLFNFAGPKSSWVARRKEAPTAMECSGQG</sequence>
<dbReference type="Proteomes" id="UP000784294">
    <property type="component" value="Unassembled WGS sequence"/>
</dbReference>
<comment type="caution">
    <text evidence="2">The sequence shown here is derived from an EMBL/GenBank/DDBJ whole genome shotgun (WGS) entry which is preliminary data.</text>
</comment>
<accession>A0A448WWH7</accession>
<gene>
    <name evidence="2" type="ORF">PXEA_LOCUS15339</name>
</gene>
<feature type="chain" id="PRO_5019173968" description="Secreted protein" evidence="1">
    <location>
        <begin position="21"/>
        <end position="79"/>
    </location>
</feature>
<feature type="signal peptide" evidence="1">
    <location>
        <begin position="1"/>
        <end position="20"/>
    </location>
</feature>
<protein>
    <recommendedName>
        <fullName evidence="4">Secreted protein</fullName>
    </recommendedName>
</protein>
<evidence type="ECO:0000313" key="3">
    <source>
        <dbReference type="Proteomes" id="UP000784294"/>
    </source>
</evidence>
<reference evidence="2" key="1">
    <citation type="submission" date="2018-11" db="EMBL/GenBank/DDBJ databases">
        <authorList>
            <consortium name="Pathogen Informatics"/>
        </authorList>
    </citation>
    <scope>NUCLEOTIDE SEQUENCE</scope>
</reference>
<evidence type="ECO:0008006" key="4">
    <source>
        <dbReference type="Google" id="ProtNLM"/>
    </source>
</evidence>
<keyword evidence="3" id="KW-1185">Reference proteome</keyword>
<keyword evidence="1" id="KW-0732">Signal</keyword>
<dbReference type="EMBL" id="CAAALY010053691">
    <property type="protein sequence ID" value="VEL21899.1"/>
    <property type="molecule type" value="Genomic_DNA"/>
</dbReference>
<evidence type="ECO:0000256" key="1">
    <source>
        <dbReference type="SAM" id="SignalP"/>
    </source>
</evidence>
<evidence type="ECO:0000313" key="2">
    <source>
        <dbReference type="EMBL" id="VEL21899.1"/>
    </source>
</evidence>
<organism evidence="2 3">
    <name type="scientific">Protopolystoma xenopodis</name>
    <dbReference type="NCBI Taxonomy" id="117903"/>
    <lineage>
        <taxon>Eukaryota</taxon>
        <taxon>Metazoa</taxon>
        <taxon>Spiralia</taxon>
        <taxon>Lophotrochozoa</taxon>
        <taxon>Platyhelminthes</taxon>
        <taxon>Monogenea</taxon>
        <taxon>Polyopisthocotylea</taxon>
        <taxon>Polystomatidea</taxon>
        <taxon>Polystomatidae</taxon>
        <taxon>Protopolystoma</taxon>
    </lineage>
</organism>
<dbReference type="AlphaFoldDB" id="A0A448WWH7"/>
<proteinExistence type="predicted"/>
<name>A0A448WWH7_9PLAT</name>